<dbReference type="PANTHER" id="PTHR42905">
    <property type="entry name" value="PHOSPHOENOLPYRUVATE CARBOXYLASE"/>
    <property type="match status" value="1"/>
</dbReference>
<dbReference type="PANTHER" id="PTHR42905:SF16">
    <property type="entry name" value="CARBOXYPHOSPHONOENOLPYRUVATE PHOSPHONOMUTASE-LIKE PROTEIN (AFU_ORTHOLOGUE AFUA_5G07230)"/>
    <property type="match status" value="1"/>
</dbReference>
<evidence type="ECO:0000313" key="2">
    <source>
        <dbReference type="Proteomes" id="UP000053095"/>
    </source>
</evidence>
<keyword evidence="2" id="KW-1185">Reference proteome</keyword>
<dbReference type="Proteomes" id="UP000053095">
    <property type="component" value="Unassembled WGS sequence"/>
</dbReference>
<organism evidence="1 2">
    <name type="scientific">Talaromyces pinophilus</name>
    <name type="common">Penicillium pinophilum</name>
    <dbReference type="NCBI Taxonomy" id="128442"/>
    <lineage>
        <taxon>Eukaryota</taxon>
        <taxon>Fungi</taxon>
        <taxon>Dikarya</taxon>
        <taxon>Ascomycota</taxon>
        <taxon>Pezizomycotina</taxon>
        <taxon>Eurotiomycetes</taxon>
        <taxon>Eurotiomycetidae</taxon>
        <taxon>Eurotiales</taxon>
        <taxon>Trichocomaceae</taxon>
        <taxon>Talaromyces</taxon>
        <taxon>Talaromyces sect. Talaromyces</taxon>
    </lineage>
</organism>
<dbReference type="AlphaFoldDB" id="A0A698XM72"/>
<protein>
    <submittedName>
        <fullName evidence="1">Uncharacterized protein</fullName>
    </submittedName>
</protein>
<gene>
    <name evidence="1" type="ORF">TCE0_013r00967</name>
</gene>
<dbReference type="GO" id="GO:0003824">
    <property type="term" value="F:catalytic activity"/>
    <property type="evidence" value="ECO:0007669"/>
    <property type="project" value="InterPro"/>
</dbReference>
<dbReference type="InterPro" id="IPR015813">
    <property type="entry name" value="Pyrv/PenolPyrv_kinase-like_dom"/>
</dbReference>
<dbReference type="Gene3D" id="3.20.20.60">
    <property type="entry name" value="Phosphoenolpyruvate-binding domains"/>
    <property type="match status" value="1"/>
</dbReference>
<dbReference type="CDD" id="cd00377">
    <property type="entry name" value="ICL_PEPM"/>
    <property type="match status" value="1"/>
</dbReference>
<reference evidence="2" key="1">
    <citation type="journal article" date="2015" name="Genome Announc.">
        <title>Draft genome sequence of Talaromyces cellulolyticus strain Y-94, a source of lignocellulosic biomass-degrading enzymes.</title>
        <authorList>
            <person name="Fujii T."/>
            <person name="Koike H."/>
            <person name="Sawayama S."/>
            <person name="Yano S."/>
            <person name="Inoue H."/>
        </authorList>
    </citation>
    <scope>NUCLEOTIDE SEQUENCE [LARGE SCALE GENOMIC DNA]</scope>
    <source>
        <strain evidence="2">Y-94</strain>
    </source>
</reference>
<dbReference type="Pfam" id="PF13714">
    <property type="entry name" value="PEP_mutase"/>
    <property type="match status" value="1"/>
</dbReference>
<dbReference type="InterPro" id="IPR040442">
    <property type="entry name" value="Pyrv_kinase-like_dom_sf"/>
</dbReference>
<dbReference type="EMBL" id="DF933809">
    <property type="protein sequence ID" value="GAM33802.1"/>
    <property type="molecule type" value="Genomic_DNA"/>
</dbReference>
<accession>A0A698XM72</accession>
<dbReference type="SUPFAM" id="SSF51621">
    <property type="entry name" value="Phosphoenolpyruvate/pyruvate domain"/>
    <property type="match status" value="1"/>
</dbReference>
<name>A0A698XM72_TALPI</name>
<sequence>MSTKATNDAAKAFKALHIPGTPLVLANVWDATSARTIASLPECKALATASFAVALANGTEDTKLDLDTHLVALRDIAAVARSAGKPLTVDLQDGYGDRLEEGVRAVIDLGVVGINLEDSDQATAAMIDEGAAVARVRRALVAAADCGVPDFVVNARADSRLRGGSLDESIRRGKLYLAAGATTVYVLGGSPIKEDIEKLVEAFDGRVNTGLQLPQPSSLVKPLTTRELGELGIARVSVGPQIYNSVIKTLKEAAGTIFGESDA</sequence>
<evidence type="ECO:0000313" key="1">
    <source>
        <dbReference type="EMBL" id="GAM33802.1"/>
    </source>
</evidence>
<proteinExistence type="predicted"/>
<dbReference type="InterPro" id="IPR039556">
    <property type="entry name" value="ICL/PEPM"/>
</dbReference>